<dbReference type="GO" id="GO:0045259">
    <property type="term" value="C:proton-transporting ATP synthase complex"/>
    <property type="evidence" value="ECO:0007669"/>
    <property type="project" value="UniProtKB-KW"/>
</dbReference>
<feature type="transmembrane region" description="Helical" evidence="11">
    <location>
        <begin position="290"/>
        <end position="313"/>
    </location>
</feature>
<dbReference type="SUPFAM" id="SSF81336">
    <property type="entry name" value="F1F0 ATP synthase subunit A"/>
    <property type="match status" value="1"/>
</dbReference>
<name>A0A0S2I058_9BACT</name>
<dbReference type="InterPro" id="IPR045083">
    <property type="entry name" value="ATP_synth_F0_asu_bact/mt"/>
</dbReference>
<dbReference type="PANTHER" id="PTHR11410">
    <property type="entry name" value="ATP SYNTHASE SUBUNIT A"/>
    <property type="match status" value="1"/>
</dbReference>
<dbReference type="PATRIC" id="fig|1307839.3.peg.2131"/>
<feature type="transmembrane region" description="Helical" evidence="11">
    <location>
        <begin position="261"/>
        <end position="283"/>
    </location>
</feature>
<dbReference type="InterPro" id="IPR035908">
    <property type="entry name" value="F0_ATP_A_sf"/>
</dbReference>
<dbReference type="GO" id="GO:0046933">
    <property type="term" value="F:proton-transporting ATP synthase activity, rotational mechanism"/>
    <property type="evidence" value="ECO:0007669"/>
    <property type="project" value="UniProtKB-UniRule"/>
</dbReference>
<keyword evidence="6 11" id="KW-0375">Hydrogen ion transport</keyword>
<feature type="signal peptide" evidence="13">
    <location>
        <begin position="1"/>
        <end position="19"/>
    </location>
</feature>
<dbReference type="AlphaFoldDB" id="A0A0S2I058"/>
<evidence type="ECO:0000256" key="3">
    <source>
        <dbReference type="ARBA" id="ARBA00022448"/>
    </source>
</evidence>
<dbReference type="RefSeq" id="WP_057953094.1">
    <property type="nucleotide sequence ID" value="NZ_CP013118.1"/>
</dbReference>
<evidence type="ECO:0000256" key="2">
    <source>
        <dbReference type="ARBA" id="ARBA00006810"/>
    </source>
</evidence>
<keyword evidence="11" id="KW-1003">Cell membrane</keyword>
<evidence type="ECO:0000256" key="1">
    <source>
        <dbReference type="ARBA" id="ARBA00004141"/>
    </source>
</evidence>
<protein>
    <recommendedName>
        <fullName evidence="11 12">ATP synthase subunit a</fullName>
    </recommendedName>
    <alternativeName>
        <fullName evidence="11">ATP synthase F0 sector subunit a</fullName>
    </alternativeName>
    <alternativeName>
        <fullName evidence="11">F-ATPase subunit 6</fullName>
    </alternativeName>
</protein>
<evidence type="ECO:0000256" key="4">
    <source>
        <dbReference type="ARBA" id="ARBA00022547"/>
    </source>
</evidence>
<dbReference type="CDD" id="cd00310">
    <property type="entry name" value="ATP-synt_Fo_a_6"/>
    <property type="match status" value="1"/>
</dbReference>
<dbReference type="Pfam" id="PF00119">
    <property type="entry name" value="ATP-synt_A"/>
    <property type="match status" value="1"/>
</dbReference>
<keyword evidence="4 11" id="KW-0138">CF(0)</keyword>
<dbReference type="OrthoDB" id="9809130at2"/>
<dbReference type="HAMAP" id="MF_01393">
    <property type="entry name" value="ATP_synth_a_bact"/>
    <property type="match status" value="1"/>
</dbReference>
<evidence type="ECO:0000256" key="7">
    <source>
        <dbReference type="ARBA" id="ARBA00022989"/>
    </source>
</evidence>
<keyword evidence="10 11" id="KW-0066">ATP synthesis</keyword>
<keyword evidence="7 11" id="KW-1133">Transmembrane helix</keyword>
<organism evidence="14 15">
    <name type="scientific">Salinivirga cyanobacteriivorans</name>
    <dbReference type="NCBI Taxonomy" id="1307839"/>
    <lineage>
        <taxon>Bacteria</taxon>
        <taxon>Pseudomonadati</taxon>
        <taxon>Bacteroidota</taxon>
        <taxon>Bacteroidia</taxon>
        <taxon>Bacteroidales</taxon>
        <taxon>Salinivirgaceae</taxon>
        <taxon>Salinivirga</taxon>
    </lineage>
</organism>
<keyword evidence="5 11" id="KW-0812">Transmembrane</keyword>
<keyword evidence="8 11" id="KW-0406">Ion transport</keyword>
<evidence type="ECO:0000313" key="15">
    <source>
        <dbReference type="Proteomes" id="UP000064893"/>
    </source>
</evidence>
<keyword evidence="15" id="KW-1185">Reference proteome</keyword>
<dbReference type="Gene3D" id="1.20.120.220">
    <property type="entry name" value="ATP synthase, F0 complex, subunit A"/>
    <property type="match status" value="1"/>
</dbReference>
<dbReference type="NCBIfam" id="TIGR01131">
    <property type="entry name" value="ATP_synt_6_or_A"/>
    <property type="match status" value="1"/>
</dbReference>
<dbReference type="PANTHER" id="PTHR11410:SF0">
    <property type="entry name" value="ATP SYNTHASE SUBUNIT A"/>
    <property type="match status" value="1"/>
</dbReference>
<dbReference type="Proteomes" id="UP000064893">
    <property type="component" value="Chromosome"/>
</dbReference>
<dbReference type="EMBL" id="CP013118">
    <property type="protein sequence ID" value="ALO15655.1"/>
    <property type="molecule type" value="Genomic_DNA"/>
</dbReference>
<sequence length="356" mass="39720" precursor="true">MRAFLISLFTVFFVFASIAADDKHKVSEEKELDVKEVIVGHIVNDYSWHILTTPEGQHVSIPLPVILYSKRSGFHVFMSSKFHHGHASYKNFKIAEKGANAGKIVEFDEQGNIYESGLIDLSITKVIVGVFVTVIFLLIVFLRAAKIAQKNPNSAPRGLLSFVEPLIVFIRDEIAEATIGKKKDQFLPYLLTIFFFIFFTNLFGLIPIPPFGANVTGNISVTASLALMTFSVTTIKGNRNYWNHIFNTPGVPWWLKVPIPLMPFVELIGVFTKPIVLAIRLFANITAGHIVLLAFITLIFIFGSIAPAIGFIVSPVSMLFAVFMMMLEILVAFIQAFVFTLLSAIYFGMAVEEHHS</sequence>
<feature type="transmembrane region" description="Helical" evidence="11">
    <location>
        <begin position="126"/>
        <end position="145"/>
    </location>
</feature>
<proteinExistence type="inferred from homology"/>
<evidence type="ECO:0000313" key="14">
    <source>
        <dbReference type="EMBL" id="ALO15655.1"/>
    </source>
</evidence>
<dbReference type="KEGG" id="blq:L21SP5_02016"/>
<evidence type="ECO:0000256" key="6">
    <source>
        <dbReference type="ARBA" id="ARBA00022781"/>
    </source>
</evidence>
<evidence type="ECO:0000256" key="11">
    <source>
        <dbReference type="HAMAP-Rule" id="MF_01393"/>
    </source>
</evidence>
<comment type="similarity">
    <text evidence="2 11 12">Belongs to the ATPase A chain family.</text>
</comment>
<keyword evidence="3 11" id="KW-0813">Transport</keyword>
<dbReference type="GO" id="GO:0005886">
    <property type="term" value="C:plasma membrane"/>
    <property type="evidence" value="ECO:0007669"/>
    <property type="project" value="UniProtKB-SubCell"/>
</dbReference>
<keyword evidence="13" id="KW-0732">Signal</keyword>
<evidence type="ECO:0000256" key="8">
    <source>
        <dbReference type="ARBA" id="ARBA00023065"/>
    </source>
</evidence>
<comment type="subcellular location">
    <subcellularLocation>
        <location evidence="11 12">Cell membrane</location>
        <topology evidence="11 12">Multi-pass membrane protein</topology>
    </subcellularLocation>
    <subcellularLocation>
        <location evidence="1">Membrane</location>
        <topology evidence="1">Multi-pass membrane protein</topology>
    </subcellularLocation>
</comment>
<evidence type="ECO:0000256" key="12">
    <source>
        <dbReference type="RuleBase" id="RU000483"/>
    </source>
</evidence>
<feature type="chain" id="PRO_5006599574" description="ATP synthase subunit a" evidence="13">
    <location>
        <begin position="20"/>
        <end position="356"/>
    </location>
</feature>
<dbReference type="InterPro" id="IPR000568">
    <property type="entry name" value="ATP_synth_F0_asu"/>
</dbReference>
<keyword evidence="9 11" id="KW-0472">Membrane</keyword>
<feature type="transmembrane region" description="Helical" evidence="11">
    <location>
        <begin position="186"/>
        <end position="208"/>
    </location>
</feature>
<evidence type="ECO:0000256" key="5">
    <source>
        <dbReference type="ARBA" id="ARBA00022692"/>
    </source>
</evidence>
<comment type="function">
    <text evidence="11 12">Key component of the proton channel; it plays a direct role in the translocation of protons across the membrane.</text>
</comment>
<evidence type="ECO:0000256" key="10">
    <source>
        <dbReference type="ARBA" id="ARBA00023310"/>
    </source>
</evidence>
<evidence type="ECO:0000256" key="9">
    <source>
        <dbReference type="ARBA" id="ARBA00023136"/>
    </source>
</evidence>
<feature type="transmembrane region" description="Helical" evidence="11">
    <location>
        <begin position="319"/>
        <end position="347"/>
    </location>
</feature>
<accession>A0A0S2I058</accession>
<reference evidence="14 15" key="1">
    <citation type="submission" date="2015-11" db="EMBL/GenBank/DDBJ databases">
        <title>Description and complete genome sequence of a novel strain predominating in hypersaline microbial mats and representing a new family of the Bacteriodetes phylum.</title>
        <authorList>
            <person name="Spring S."/>
            <person name="Bunk B."/>
            <person name="Sproer C."/>
            <person name="Klenk H.-P."/>
        </authorList>
    </citation>
    <scope>NUCLEOTIDE SEQUENCE [LARGE SCALE GENOMIC DNA]</scope>
    <source>
        <strain evidence="14 15">L21-Spi-D4</strain>
    </source>
</reference>
<gene>
    <name evidence="11 14" type="primary">atpB</name>
    <name evidence="14" type="ORF">L21SP5_02016</name>
</gene>
<dbReference type="PRINTS" id="PR00123">
    <property type="entry name" value="ATPASEA"/>
</dbReference>
<evidence type="ECO:0000256" key="13">
    <source>
        <dbReference type="SAM" id="SignalP"/>
    </source>
</evidence>
<dbReference type="STRING" id="1307839.L21SP5_02016"/>